<keyword evidence="3" id="KW-1185">Reference proteome</keyword>
<keyword evidence="1" id="KW-1133">Transmembrane helix</keyword>
<feature type="transmembrane region" description="Helical" evidence="1">
    <location>
        <begin position="12"/>
        <end position="29"/>
    </location>
</feature>
<comment type="caution">
    <text evidence="2">The sequence shown here is derived from an EMBL/GenBank/DDBJ whole genome shotgun (WGS) entry which is preliminary data.</text>
</comment>
<keyword evidence="1" id="KW-0812">Transmembrane</keyword>
<gene>
    <name evidence="2" type="ORF">HNV10_12300</name>
</gene>
<dbReference type="Proteomes" id="UP000805085">
    <property type="component" value="Unassembled WGS sequence"/>
</dbReference>
<accession>A0ABX2E6S5</accession>
<proteinExistence type="predicted"/>
<evidence type="ECO:0000256" key="1">
    <source>
        <dbReference type="SAM" id="Phobius"/>
    </source>
</evidence>
<sequence length="75" mass="8501">MKYIPETKDSISLTFVGLLAVGFFIAGTFNVLNYVIIQILTFICFGSLLAVAIYFAIKNERKKNRPEDKLQDDSH</sequence>
<dbReference type="RefSeq" id="WP_173301683.1">
    <property type="nucleotide sequence ID" value="NZ_JABRWQ010000005.1"/>
</dbReference>
<organism evidence="2 3">
    <name type="scientific">Winogradskyella litoriviva</name>
    <dbReference type="NCBI Taxonomy" id="1220182"/>
    <lineage>
        <taxon>Bacteria</taxon>
        <taxon>Pseudomonadati</taxon>
        <taxon>Bacteroidota</taxon>
        <taxon>Flavobacteriia</taxon>
        <taxon>Flavobacteriales</taxon>
        <taxon>Flavobacteriaceae</taxon>
        <taxon>Winogradskyella</taxon>
    </lineage>
</organism>
<feature type="transmembrane region" description="Helical" evidence="1">
    <location>
        <begin position="35"/>
        <end position="57"/>
    </location>
</feature>
<evidence type="ECO:0000313" key="2">
    <source>
        <dbReference type="EMBL" id="NRD24032.1"/>
    </source>
</evidence>
<protein>
    <submittedName>
        <fullName evidence="2">Uncharacterized protein</fullName>
    </submittedName>
</protein>
<evidence type="ECO:0000313" key="3">
    <source>
        <dbReference type="Proteomes" id="UP000805085"/>
    </source>
</evidence>
<name>A0ABX2E6S5_9FLAO</name>
<keyword evidence="1" id="KW-0472">Membrane</keyword>
<dbReference type="EMBL" id="JABRWQ010000005">
    <property type="protein sequence ID" value="NRD24032.1"/>
    <property type="molecule type" value="Genomic_DNA"/>
</dbReference>
<reference evidence="2 3" key="1">
    <citation type="journal article" date="2015" name="Int. J. Syst. Evol. Microbiol.">
        <title>Winogradskyella litoriviva sp. nov., isolated from coastal seawater.</title>
        <authorList>
            <person name="Nedashkovskaya O.I."/>
            <person name="Kukhlevskiy A.D."/>
            <person name="Zhukova N.V."/>
            <person name="Kim S.J."/>
            <person name="Rhee S.K."/>
            <person name="Mikhailov V.V."/>
        </authorList>
    </citation>
    <scope>NUCLEOTIDE SEQUENCE [LARGE SCALE GENOMIC DNA]</scope>
    <source>
        <strain evidence="2 3">KMM6491</strain>
    </source>
</reference>